<evidence type="ECO:0000256" key="3">
    <source>
        <dbReference type="ARBA" id="ARBA00022483"/>
    </source>
</evidence>
<evidence type="ECO:0000256" key="6">
    <source>
        <dbReference type="SAM" id="MobiDB-lite"/>
    </source>
</evidence>
<sequence>MEDVFPRKQEIEAKLFEEKQRSELIRDSLSKAQQLTDNMVTILSQFDDRLHTLEDTILPVHRKTKDLQRLQDNIEKTTSALDNVIGYHHVVHDVESVLRQGPNRQVEKFLSCMERLEQAITFFSKNNPDSPELNAVSSLFVSGKDSLEKEFKAQLSRQSKLPNAEKIMMLANEEENEAGYGHLPEKTVEDLSRIAHWLVGPGNSRGFLEIFVEIRSNNLVQSVQGLKEFGKNKASGGVSRKQSNAMTTPRKAGNRRASNFARKTSTLLRKESLQNISSVGGMSKSTFSTISEDDVMEIEVEPFIAMLTGYAQLLMIEQTTIQQVLPEKSRRKAFDSVITASMSFLEKSGNKFAQFAKQCMNKHDHPSIVNIFPAMKQLRKMLPLYEDILRASPSNKSVFRTMISDLELIGVKVLEDFTDCVKIDPEKESNMPKDGIVHELTRNTMLFMQQLAQNVEVVGGMLASQQMETSNMSSSGEIYLSKRITDVIAGLKLNLENKSRVYADSSLAAIFLLNNYFFILTALHRHDLLVLVQVSAPNIEKIYNGFINEQKQAYLSCWNKVHNYLNDDNKALANVHPGMKLKDKDKQAVKEKFKLFNNDVEDLVKTHQQWAMANSDMKKEIRALVKHKLVAPYTLFRDKYRMVQFTKNIEKYLKHTPESVSENIDRLFDQCST</sequence>
<dbReference type="InterPro" id="IPR046364">
    <property type="entry name" value="Exo70_C"/>
</dbReference>
<gene>
    <name evidence="8" type="primary">Exoc7</name>
</gene>
<dbReference type="InterPro" id="IPR004140">
    <property type="entry name" value="Exo70"/>
</dbReference>
<dbReference type="GO" id="GO:0000145">
    <property type="term" value="C:exocyst"/>
    <property type="evidence" value="ECO:0007669"/>
    <property type="project" value="InterPro"/>
</dbReference>
<organism evidence="8">
    <name type="scientific">Phallusia mammillata</name>
    <dbReference type="NCBI Taxonomy" id="59560"/>
    <lineage>
        <taxon>Eukaryota</taxon>
        <taxon>Metazoa</taxon>
        <taxon>Chordata</taxon>
        <taxon>Tunicata</taxon>
        <taxon>Ascidiacea</taxon>
        <taxon>Phlebobranchia</taxon>
        <taxon>Ascidiidae</taxon>
        <taxon>Phallusia</taxon>
    </lineage>
</organism>
<dbReference type="GO" id="GO:0015031">
    <property type="term" value="P:protein transport"/>
    <property type="evidence" value="ECO:0007669"/>
    <property type="project" value="UniProtKB-KW"/>
</dbReference>
<comment type="similarity">
    <text evidence="1 5">Belongs to the EXO70 family.</text>
</comment>
<dbReference type="GO" id="GO:0006887">
    <property type="term" value="P:exocytosis"/>
    <property type="evidence" value="ECO:0007669"/>
    <property type="project" value="UniProtKB-KW"/>
</dbReference>
<reference evidence="8" key="1">
    <citation type="submission" date="2020-04" db="EMBL/GenBank/DDBJ databases">
        <authorList>
            <person name="Neveu A P."/>
        </authorList>
    </citation>
    <scope>NUCLEOTIDE SEQUENCE</scope>
    <source>
        <tissue evidence="8">Whole embryo</tissue>
    </source>
</reference>
<proteinExistence type="evidence at transcript level"/>
<evidence type="ECO:0000259" key="7">
    <source>
        <dbReference type="Pfam" id="PF03081"/>
    </source>
</evidence>
<dbReference type="Gene3D" id="1.20.1280.170">
    <property type="entry name" value="Exocyst complex component Exo70"/>
    <property type="match status" value="2"/>
</dbReference>
<evidence type="ECO:0000256" key="1">
    <source>
        <dbReference type="ARBA" id="ARBA00006756"/>
    </source>
</evidence>
<dbReference type="Pfam" id="PF03081">
    <property type="entry name" value="Exo70_C"/>
    <property type="match status" value="1"/>
</dbReference>
<dbReference type="PANTHER" id="PTHR12542">
    <property type="entry name" value="EXOCYST COMPLEX PROTEIN EXO70"/>
    <property type="match status" value="1"/>
</dbReference>
<feature type="domain" description="Exocyst complex subunit Exo70 C-terminal" evidence="7">
    <location>
        <begin position="303"/>
        <end position="665"/>
    </location>
</feature>
<keyword evidence="2 5" id="KW-0813">Transport</keyword>
<accession>A0A6F9DCE7</accession>
<evidence type="ECO:0000313" key="8">
    <source>
        <dbReference type="EMBL" id="CAB3243997.1"/>
    </source>
</evidence>
<feature type="region of interest" description="Disordered" evidence="6">
    <location>
        <begin position="231"/>
        <end position="255"/>
    </location>
</feature>
<dbReference type="AlphaFoldDB" id="A0A6F9DCE7"/>
<evidence type="ECO:0000256" key="5">
    <source>
        <dbReference type="RuleBase" id="RU365026"/>
    </source>
</evidence>
<dbReference type="Pfam" id="PF20669">
    <property type="entry name" value="Exo70_N"/>
    <property type="match status" value="1"/>
</dbReference>
<name>A0A6F9DCE7_9ASCI</name>
<dbReference type="InterPro" id="IPR016159">
    <property type="entry name" value="Cullin_repeat-like_dom_sf"/>
</dbReference>
<comment type="function">
    <text evidence="5">Component of the exocyst complex involved in the docking of exocytic vesicles with fusion sites on the plasma membrane.</text>
</comment>
<protein>
    <recommendedName>
        <fullName evidence="4 5">Exocyst complex component 7</fullName>
    </recommendedName>
    <alternativeName>
        <fullName evidence="5">Exocyst complex component Exo70</fullName>
    </alternativeName>
</protein>
<dbReference type="SUPFAM" id="SSF74788">
    <property type="entry name" value="Cullin repeat-like"/>
    <property type="match status" value="1"/>
</dbReference>
<keyword evidence="5" id="KW-0653">Protein transport</keyword>
<evidence type="ECO:0000256" key="2">
    <source>
        <dbReference type="ARBA" id="ARBA00022448"/>
    </source>
</evidence>
<dbReference type="GO" id="GO:0005546">
    <property type="term" value="F:phosphatidylinositol-4,5-bisphosphate binding"/>
    <property type="evidence" value="ECO:0007669"/>
    <property type="project" value="InterPro"/>
</dbReference>
<dbReference type="PANTHER" id="PTHR12542:SF41">
    <property type="entry name" value="EXOCYST COMPLEX COMPONENT 7"/>
    <property type="match status" value="1"/>
</dbReference>
<dbReference type="EMBL" id="LR784967">
    <property type="protein sequence ID" value="CAB3243997.1"/>
    <property type="molecule type" value="mRNA"/>
</dbReference>
<evidence type="ECO:0000256" key="4">
    <source>
        <dbReference type="ARBA" id="ARBA00026169"/>
    </source>
</evidence>
<keyword evidence="3 5" id="KW-0268">Exocytosis</keyword>